<gene>
    <name evidence="11" type="ORF">BP5796_12670</name>
</gene>
<dbReference type="Gene3D" id="3.40.1090.10">
    <property type="entry name" value="Cytosolic phospholipase A2 catalytic domain"/>
    <property type="match status" value="1"/>
</dbReference>
<sequence length="553" mass="58568">MRVTLSWALVAASLIRSVPASYAPVATSCPTTPLVRAASGLASNEGSYRLARKAKADASLAAWLSKTNSDFNVSGNLPTIALSNSGGGYRALLIGAGVVSALDGNDDTDSSTSGLYQALSYHTALSGGAWLLSSIIANDWTTITDLRTTWEPAFANGLLAPGGGVQTIIIYAVFIANLVSKAAVGFTISIVDLWARALSYQLLPGPDYGADNTLSGITSKSKFIAYEVPFPIITAQNVEFSGTSCLPPPVTAPVWEFTPYEFGSWDNSIAAFSPTEFLGSRVVDGVAETCYKDYDNLGFVLGTSSALFNNLGFIPDDGINPPLLQDYCFLNNSTVTSSALYEALNFFLELFYTIDSKSVDILFAQWPNPFYKSPESSLVSSQDTLHMVDGGQSGQTSPIFPLLVPERNVSVILVNDNNGDTAANYPNGTALYNTYLSAQAAGLTRMPFIPEPAVLVAENRTEYAVFFGCGNSTTATIVWLPNAPLTPAGGAAPTDQLQYNTTQTDTMIANGVAVMTQDDDSEWATCLGCAIMEGSSDSLPAACTACLAKYCYL</sequence>
<evidence type="ECO:0000256" key="1">
    <source>
        <dbReference type="ARBA" id="ARBA00008780"/>
    </source>
</evidence>
<evidence type="ECO:0000256" key="5">
    <source>
        <dbReference type="ARBA" id="ARBA00022963"/>
    </source>
</evidence>
<reference evidence="11 12" key="1">
    <citation type="journal article" date="2018" name="IMA Fungus">
        <title>IMA Genome-F 9: Draft genome sequence of Annulohypoxylon stygium, Aspergillus mulundensis, Berkeleyomyces basicola (syn. Thielaviopsis basicola), Ceratocystis smalleyi, two Cercospora beticola strains, Coleophoma cylindrospora, Fusarium fracticaudum, Phialophora cf. hyalina, and Morchella septimelata.</title>
        <authorList>
            <person name="Wingfield B.D."/>
            <person name="Bills G.F."/>
            <person name="Dong Y."/>
            <person name="Huang W."/>
            <person name="Nel W.J."/>
            <person name="Swalarsk-Parry B.S."/>
            <person name="Vaghefi N."/>
            <person name="Wilken P.M."/>
            <person name="An Z."/>
            <person name="de Beer Z.W."/>
            <person name="De Vos L."/>
            <person name="Chen L."/>
            <person name="Duong T.A."/>
            <person name="Gao Y."/>
            <person name="Hammerbacher A."/>
            <person name="Kikkert J.R."/>
            <person name="Li Y."/>
            <person name="Li H."/>
            <person name="Li K."/>
            <person name="Li Q."/>
            <person name="Liu X."/>
            <person name="Ma X."/>
            <person name="Naidoo K."/>
            <person name="Pethybridge S.J."/>
            <person name="Sun J."/>
            <person name="Steenkamp E.T."/>
            <person name="van der Nest M.A."/>
            <person name="van Wyk S."/>
            <person name="Wingfield M.J."/>
            <person name="Xiong C."/>
            <person name="Yue Q."/>
            <person name="Zhang X."/>
        </authorList>
    </citation>
    <scope>NUCLEOTIDE SEQUENCE [LARGE SCALE GENOMIC DNA]</scope>
    <source>
        <strain evidence="11 12">BP5796</strain>
    </source>
</reference>
<dbReference type="SMART" id="SM00022">
    <property type="entry name" value="PLAc"/>
    <property type="match status" value="1"/>
</dbReference>
<dbReference type="GO" id="GO:0046475">
    <property type="term" value="P:glycerophospholipid catabolic process"/>
    <property type="evidence" value="ECO:0007669"/>
    <property type="project" value="TreeGrafter"/>
</dbReference>
<protein>
    <recommendedName>
        <fullName evidence="2 9">Lysophospholipase</fullName>
        <ecNumber evidence="2 9">3.1.1.5</ecNumber>
    </recommendedName>
</protein>
<dbReference type="InterPro" id="IPR002642">
    <property type="entry name" value="LysoPLipase_cat_dom"/>
</dbReference>
<evidence type="ECO:0000256" key="9">
    <source>
        <dbReference type="RuleBase" id="RU362103"/>
    </source>
</evidence>
<keyword evidence="7" id="KW-0325">Glycoprotein</keyword>
<evidence type="ECO:0000313" key="11">
    <source>
        <dbReference type="EMBL" id="RDW57220.1"/>
    </source>
</evidence>
<comment type="similarity">
    <text evidence="1 9">Belongs to the lysophospholipase family.</text>
</comment>
<evidence type="ECO:0000256" key="4">
    <source>
        <dbReference type="ARBA" id="ARBA00022801"/>
    </source>
</evidence>
<dbReference type="Pfam" id="PF01735">
    <property type="entry name" value="PLA2_B"/>
    <property type="match status" value="1"/>
</dbReference>
<dbReference type="GO" id="GO:0005829">
    <property type="term" value="C:cytosol"/>
    <property type="evidence" value="ECO:0007669"/>
    <property type="project" value="TreeGrafter"/>
</dbReference>
<keyword evidence="12" id="KW-1185">Reference proteome</keyword>
<dbReference type="PANTHER" id="PTHR10728:SF33">
    <property type="entry name" value="LYSOPHOSPHOLIPASE 1-RELATED"/>
    <property type="match status" value="1"/>
</dbReference>
<comment type="caution">
    <text evidence="11">The sequence shown here is derived from an EMBL/GenBank/DDBJ whole genome shotgun (WGS) entry which is preliminary data.</text>
</comment>
<dbReference type="EMBL" id="PDLN01000023">
    <property type="protein sequence ID" value="RDW57220.1"/>
    <property type="molecule type" value="Genomic_DNA"/>
</dbReference>
<keyword evidence="5 8" id="KW-0442">Lipid degradation</keyword>
<comment type="catalytic activity">
    <reaction evidence="9">
        <text>a 1-acyl-sn-glycero-3-phosphocholine + H2O = sn-glycerol 3-phosphocholine + a fatty acid + H(+)</text>
        <dbReference type="Rhea" id="RHEA:15177"/>
        <dbReference type="ChEBI" id="CHEBI:15377"/>
        <dbReference type="ChEBI" id="CHEBI:15378"/>
        <dbReference type="ChEBI" id="CHEBI:16870"/>
        <dbReference type="ChEBI" id="CHEBI:28868"/>
        <dbReference type="ChEBI" id="CHEBI:58168"/>
        <dbReference type="EC" id="3.1.1.5"/>
    </reaction>
</comment>
<feature type="signal peptide" evidence="9">
    <location>
        <begin position="1"/>
        <end position="20"/>
    </location>
</feature>
<dbReference type="GO" id="GO:0005783">
    <property type="term" value="C:endoplasmic reticulum"/>
    <property type="evidence" value="ECO:0007669"/>
    <property type="project" value="TreeGrafter"/>
</dbReference>
<dbReference type="EC" id="3.1.1.5" evidence="2 9"/>
<organism evidence="11 12">
    <name type="scientific">Coleophoma crateriformis</name>
    <dbReference type="NCBI Taxonomy" id="565419"/>
    <lineage>
        <taxon>Eukaryota</taxon>
        <taxon>Fungi</taxon>
        <taxon>Dikarya</taxon>
        <taxon>Ascomycota</taxon>
        <taxon>Pezizomycotina</taxon>
        <taxon>Leotiomycetes</taxon>
        <taxon>Helotiales</taxon>
        <taxon>Dermateaceae</taxon>
        <taxon>Coleophoma</taxon>
    </lineage>
</organism>
<feature type="chain" id="PRO_5017495161" description="Lysophospholipase" evidence="9">
    <location>
        <begin position="21"/>
        <end position="553"/>
    </location>
</feature>
<evidence type="ECO:0000256" key="2">
    <source>
        <dbReference type="ARBA" id="ARBA00013274"/>
    </source>
</evidence>
<dbReference type="PROSITE" id="PS51257">
    <property type="entry name" value="PROKAR_LIPOPROTEIN"/>
    <property type="match status" value="1"/>
</dbReference>
<dbReference type="PANTHER" id="PTHR10728">
    <property type="entry name" value="CYTOSOLIC PHOSPHOLIPASE A2"/>
    <property type="match status" value="1"/>
</dbReference>
<proteinExistence type="inferred from homology"/>
<keyword evidence="6 8" id="KW-0443">Lipid metabolism</keyword>
<evidence type="ECO:0000256" key="3">
    <source>
        <dbReference type="ARBA" id="ARBA00022729"/>
    </source>
</evidence>
<keyword evidence="3 9" id="KW-0732">Signal</keyword>
<accession>A0A3D8Q6C4</accession>
<evidence type="ECO:0000259" key="10">
    <source>
        <dbReference type="PROSITE" id="PS51210"/>
    </source>
</evidence>
<evidence type="ECO:0000256" key="7">
    <source>
        <dbReference type="ARBA" id="ARBA00023180"/>
    </source>
</evidence>
<dbReference type="AlphaFoldDB" id="A0A3D8Q6C4"/>
<name>A0A3D8Q6C4_9HELO</name>
<dbReference type="OrthoDB" id="4084751at2759"/>
<dbReference type="PROSITE" id="PS51210">
    <property type="entry name" value="PLA2C"/>
    <property type="match status" value="1"/>
</dbReference>
<dbReference type="SUPFAM" id="SSF52151">
    <property type="entry name" value="FabD/lysophospholipase-like"/>
    <property type="match status" value="1"/>
</dbReference>
<keyword evidence="4 8" id="KW-0378">Hydrolase</keyword>
<dbReference type="InterPro" id="IPR016035">
    <property type="entry name" value="Acyl_Trfase/lysoPLipase"/>
</dbReference>
<evidence type="ECO:0000256" key="8">
    <source>
        <dbReference type="PROSITE-ProRule" id="PRU00555"/>
    </source>
</evidence>
<dbReference type="Proteomes" id="UP000256328">
    <property type="component" value="Unassembled WGS sequence"/>
</dbReference>
<evidence type="ECO:0000256" key="6">
    <source>
        <dbReference type="ARBA" id="ARBA00023098"/>
    </source>
</evidence>
<dbReference type="GO" id="GO:0004622">
    <property type="term" value="F:phosphatidylcholine lysophospholipase activity"/>
    <property type="evidence" value="ECO:0007669"/>
    <property type="project" value="UniProtKB-EC"/>
</dbReference>
<evidence type="ECO:0000313" key="12">
    <source>
        <dbReference type="Proteomes" id="UP000256328"/>
    </source>
</evidence>
<dbReference type="GO" id="GO:0004623">
    <property type="term" value="F:phospholipase A2 activity"/>
    <property type="evidence" value="ECO:0007669"/>
    <property type="project" value="TreeGrafter"/>
</dbReference>
<feature type="domain" description="PLA2c" evidence="10">
    <location>
        <begin position="28"/>
        <end position="553"/>
    </location>
</feature>